<evidence type="ECO:0008006" key="4">
    <source>
        <dbReference type="Google" id="ProtNLM"/>
    </source>
</evidence>
<dbReference type="EMBL" id="CP000542">
    <property type="protein sequence ID" value="ABM59936.1"/>
    <property type="molecule type" value="Genomic_DNA"/>
</dbReference>
<proteinExistence type="predicted"/>
<sequence length="118" mass="12471">MTTIRWVAAVTVALACGAGAGSAWARDVHWSIGVAVPGVVLGAGVGDVGDPVYRPAPVYVAPPVYMAPPVYLAPPPPVYYVPHRPIYYSAPPVYYAPPVVVYGGHGPGIYHHGFHRVR</sequence>
<feature type="signal peptide" evidence="1">
    <location>
        <begin position="1"/>
        <end position="25"/>
    </location>
</feature>
<dbReference type="STRING" id="391735.Veis_4231"/>
<accession>A1WQM9</accession>
<evidence type="ECO:0000313" key="2">
    <source>
        <dbReference type="EMBL" id="ABM59936.1"/>
    </source>
</evidence>
<name>A1WQM9_VEREI</name>
<gene>
    <name evidence="2" type="ordered locus">Veis_4231</name>
</gene>
<dbReference type="KEGG" id="vei:Veis_4231"/>
<feature type="chain" id="PRO_5002640037" description="Glutelin" evidence="1">
    <location>
        <begin position="26"/>
        <end position="118"/>
    </location>
</feature>
<dbReference type="eggNOG" id="ENOG5033DPN">
    <property type="taxonomic scope" value="Bacteria"/>
</dbReference>
<dbReference type="RefSeq" id="WP_011811923.1">
    <property type="nucleotide sequence ID" value="NC_008786.1"/>
</dbReference>
<dbReference type="PROSITE" id="PS51257">
    <property type="entry name" value="PROKAR_LIPOPROTEIN"/>
    <property type="match status" value="1"/>
</dbReference>
<reference evidence="3" key="1">
    <citation type="submission" date="2006-12" db="EMBL/GenBank/DDBJ databases">
        <title>Complete sequence of chromosome 1 of Verminephrobacter eiseniae EF01-2.</title>
        <authorList>
            <person name="Copeland A."/>
            <person name="Lucas S."/>
            <person name="Lapidus A."/>
            <person name="Barry K."/>
            <person name="Detter J.C."/>
            <person name="Glavina del Rio T."/>
            <person name="Dalin E."/>
            <person name="Tice H."/>
            <person name="Pitluck S."/>
            <person name="Chertkov O."/>
            <person name="Brettin T."/>
            <person name="Bruce D."/>
            <person name="Han C."/>
            <person name="Tapia R."/>
            <person name="Gilna P."/>
            <person name="Schmutz J."/>
            <person name="Larimer F."/>
            <person name="Land M."/>
            <person name="Hauser L."/>
            <person name="Kyrpides N."/>
            <person name="Kim E."/>
            <person name="Stahl D."/>
            <person name="Richardson P."/>
        </authorList>
    </citation>
    <scope>NUCLEOTIDE SEQUENCE [LARGE SCALE GENOMIC DNA]</scope>
    <source>
        <strain evidence="3">EF01-2</strain>
    </source>
</reference>
<dbReference type="AlphaFoldDB" id="A1WQM9"/>
<evidence type="ECO:0000313" key="3">
    <source>
        <dbReference type="Proteomes" id="UP000000374"/>
    </source>
</evidence>
<evidence type="ECO:0000256" key="1">
    <source>
        <dbReference type="SAM" id="SignalP"/>
    </source>
</evidence>
<protein>
    <recommendedName>
        <fullName evidence="4">Glutelin</fullName>
    </recommendedName>
</protein>
<keyword evidence="1" id="KW-0732">Signal</keyword>
<dbReference type="GeneID" id="76462561"/>
<organism evidence="2 3">
    <name type="scientific">Verminephrobacter eiseniae (strain EF01-2)</name>
    <dbReference type="NCBI Taxonomy" id="391735"/>
    <lineage>
        <taxon>Bacteria</taxon>
        <taxon>Pseudomonadati</taxon>
        <taxon>Pseudomonadota</taxon>
        <taxon>Betaproteobacteria</taxon>
        <taxon>Burkholderiales</taxon>
        <taxon>Comamonadaceae</taxon>
        <taxon>Verminephrobacter</taxon>
    </lineage>
</organism>
<dbReference type="HOGENOM" id="CLU_129162_1_0_4"/>
<keyword evidence="3" id="KW-1185">Reference proteome</keyword>
<dbReference type="Proteomes" id="UP000000374">
    <property type="component" value="Chromosome"/>
</dbReference>